<evidence type="ECO:0000259" key="2">
    <source>
        <dbReference type="SMART" id="SM00672"/>
    </source>
</evidence>
<keyword evidence="1" id="KW-1133">Transmembrane helix</keyword>
<evidence type="ECO:0000256" key="1">
    <source>
        <dbReference type="SAM" id="Phobius"/>
    </source>
</evidence>
<dbReference type="OrthoDB" id="202415at2759"/>
<dbReference type="InterPro" id="IPR051091">
    <property type="entry name" value="O-Glucosyltr/Glycosyltrsf_90"/>
</dbReference>
<feature type="transmembrane region" description="Helical" evidence="1">
    <location>
        <begin position="12"/>
        <end position="30"/>
    </location>
</feature>
<accession>A0A2P8AIL7</accession>
<keyword evidence="1" id="KW-0812">Transmembrane</keyword>
<keyword evidence="4" id="KW-1185">Reference proteome</keyword>
<dbReference type="EMBL" id="NHZQ01000003">
    <property type="protein sequence ID" value="PSK60287.1"/>
    <property type="molecule type" value="Genomic_DNA"/>
</dbReference>
<organism evidence="3 4">
    <name type="scientific">Elsinoe australis</name>
    <dbReference type="NCBI Taxonomy" id="40998"/>
    <lineage>
        <taxon>Eukaryota</taxon>
        <taxon>Fungi</taxon>
        <taxon>Dikarya</taxon>
        <taxon>Ascomycota</taxon>
        <taxon>Pezizomycotina</taxon>
        <taxon>Dothideomycetes</taxon>
        <taxon>Dothideomycetidae</taxon>
        <taxon>Myriangiales</taxon>
        <taxon>Elsinoaceae</taxon>
        <taxon>Elsinoe</taxon>
    </lineage>
</organism>
<dbReference type="AlphaFoldDB" id="A0A2P8AIL7"/>
<comment type="caution">
    <text evidence="3">The sequence shown here is derived from an EMBL/GenBank/DDBJ whole genome shotgun (WGS) entry which is preliminary data.</text>
</comment>
<evidence type="ECO:0000313" key="3">
    <source>
        <dbReference type="EMBL" id="PSK60287.1"/>
    </source>
</evidence>
<proteinExistence type="predicted"/>
<dbReference type="Pfam" id="PF05686">
    <property type="entry name" value="Glyco_transf_90"/>
    <property type="match status" value="1"/>
</dbReference>
<protein>
    <submittedName>
        <fullName evidence="3">Nucleolar protein 56</fullName>
    </submittedName>
</protein>
<dbReference type="SMART" id="SM00672">
    <property type="entry name" value="CAP10"/>
    <property type="match status" value="1"/>
</dbReference>
<evidence type="ECO:0000313" key="4">
    <source>
        <dbReference type="Proteomes" id="UP000243723"/>
    </source>
</evidence>
<gene>
    <name evidence="3" type="ORF">B9Z65_437</name>
</gene>
<dbReference type="PANTHER" id="PTHR12203">
    <property type="entry name" value="KDEL LYS-ASP-GLU-LEU CONTAINING - RELATED"/>
    <property type="match status" value="1"/>
</dbReference>
<dbReference type="InterPro" id="IPR006598">
    <property type="entry name" value="CAP10"/>
</dbReference>
<name>A0A2P8AIL7_9PEZI</name>
<sequence>MLSTPRSVLPGLVAGLLVSTVSFLFIVSWVRPTLPEISIPTVHALGSHASSQITPSWTFNVERDRNAHALSHDQCASAFPLAYTEIDRSVKFWAGGVTPEAINITERKVPQLRLMIYDQQLYILQAKGVFALWAERMIGMLGQIHRAIVTSPEPIPNVEFSMSVKDDCPTPKSIQNAIWNFNRRAGDTQQEALWLMPAFSHWAWKDVAGSYAPYQKMMLETDTLPITEKIQKAVWRGAVSVNNGLREPLVEAAKDQSWADVSGIDWDNKKELKSKWISMPDHCNYAFPIYTEGTTWSGRLKYLLNCHSALVMPPSEWITPIHHLFSSGDRSQNYIPVHRNWTDLGEQMKFYIAHKEEAQMIADNSVATFRDRYLTPAAEACYWRRLFKSYATVAFKPDLYEPIRSGDLRQRKLRGITYEEWLLKPVDYKPHYAGEKDF</sequence>
<reference evidence="3 4" key="1">
    <citation type="submission" date="2017-05" db="EMBL/GenBank/DDBJ databases">
        <title>Draft genome sequence of Elsinoe australis.</title>
        <authorList>
            <person name="Cheng Q."/>
        </authorList>
    </citation>
    <scope>NUCLEOTIDE SEQUENCE [LARGE SCALE GENOMIC DNA]</scope>
    <source>
        <strain evidence="3 4">NL1</strain>
    </source>
</reference>
<dbReference type="Proteomes" id="UP000243723">
    <property type="component" value="Unassembled WGS sequence"/>
</dbReference>
<keyword evidence="1" id="KW-0472">Membrane</keyword>
<dbReference type="PANTHER" id="PTHR12203:SF107">
    <property type="entry name" value="GLYCOSYL TRANSFERASE CAP10 DOMAIN-CONTAINING PROTEIN"/>
    <property type="match status" value="1"/>
</dbReference>
<feature type="domain" description="Glycosyl transferase CAP10" evidence="2">
    <location>
        <begin position="154"/>
        <end position="401"/>
    </location>
</feature>